<name>A0A397UKQ9_9GLOM</name>
<reference evidence="1 2" key="1">
    <citation type="submission" date="2018-06" db="EMBL/GenBank/DDBJ databases">
        <title>Comparative genomics reveals the genomic features of Rhizophagus irregularis, R. cerebriforme, R. diaphanum and Gigaspora rosea, and their symbiotic lifestyle signature.</title>
        <authorList>
            <person name="Morin E."/>
            <person name="San Clemente H."/>
            <person name="Chen E.C.H."/>
            <person name="De La Providencia I."/>
            <person name="Hainaut M."/>
            <person name="Kuo A."/>
            <person name="Kohler A."/>
            <person name="Murat C."/>
            <person name="Tang N."/>
            <person name="Roy S."/>
            <person name="Loubradou J."/>
            <person name="Henrissat B."/>
            <person name="Grigoriev I.V."/>
            <person name="Corradi N."/>
            <person name="Roux C."/>
            <person name="Martin F.M."/>
        </authorList>
    </citation>
    <scope>NUCLEOTIDE SEQUENCE [LARGE SCALE GENOMIC DNA]</scope>
    <source>
        <strain evidence="1 2">DAOM 194757</strain>
    </source>
</reference>
<organism evidence="1 2">
    <name type="scientific">Gigaspora rosea</name>
    <dbReference type="NCBI Taxonomy" id="44941"/>
    <lineage>
        <taxon>Eukaryota</taxon>
        <taxon>Fungi</taxon>
        <taxon>Fungi incertae sedis</taxon>
        <taxon>Mucoromycota</taxon>
        <taxon>Glomeromycotina</taxon>
        <taxon>Glomeromycetes</taxon>
        <taxon>Diversisporales</taxon>
        <taxon>Gigasporaceae</taxon>
        <taxon>Gigaspora</taxon>
    </lineage>
</organism>
<dbReference type="AlphaFoldDB" id="A0A397UKQ9"/>
<sequence length="280" mass="32502">MSQNPRIMLLTLGSLGSELHYGPYSFYWWLISNEDQTILPIRLGQKVKVCLNNNDFFITIQTGSENTALLPAYCCQSGIYTATETSPTKAISNIYRQYFNTCTCYSGYQIMGWNDNDIIEKLKEDIQFIPFNIKLESNNIFIYSIGVSSHEKWYYAGPGFQALLIYKYEKKPAVFVSRIEDKKCIIVIYQESTLKKQFIGNTPNQVWEKTGQLRKFTSKQLFGLDNSITKNLIQQYSITKCTSNDWDNEDILKQLFDYHLKRRTLIGKVFLKVGKILKIQ</sequence>
<protein>
    <submittedName>
        <fullName evidence="1">Uncharacterized protein</fullName>
    </submittedName>
</protein>
<proteinExistence type="predicted"/>
<accession>A0A397UKQ9</accession>
<evidence type="ECO:0000313" key="1">
    <source>
        <dbReference type="EMBL" id="RIB10704.1"/>
    </source>
</evidence>
<gene>
    <name evidence="1" type="ORF">C2G38_2263855</name>
</gene>
<keyword evidence="2" id="KW-1185">Reference proteome</keyword>
<comment type="caution">
    <text evidence="1">The sequence shown here is derived from an EMBL/GenBank/DDBJ whole genome shotgun (WGS) entry which is preliminary data.</text>
</comment>
<dbReference type="Proteomes" id="UP000266673">
    <property type="component" value="Unassembled WGS sequence"/>
</dbReference>
<evidence type="ECO:0000313" key="2">
    <source>
        <dbReference type="Proteomes" id="UP000266673"/>
    </source>
</evidence>
<dbReference type="EMBL" id="QKWP01001220">
    <property type="protein sequence ID" value="RIB10704.1"/>
    <property type="molecule type" value="Genomic_DNA"/>
</dbReference>
<dbReference type="OrthoDB" id="2426015at2759"/>